<dbReference type="eggNOG" id="ENOG502R9PP">
    <property type="taxonomic scope" value="Eukaryota"/>
</dbReference>
<name>K3WDT1_GLOUD</name>
<evidence type="ECO:0000313" key="6">
    <source>
        <dbReference type="EnsemblProtists" id="PYU1_T003122"/>
    </source>
</evidence>
<keyword evidence="7" id="KW-1185">Reference proteome</keyword>
<feature type="transmembrane region" description="Helical" evidence="5">
    <location>
        <begin position="179"/>
        <end position="200"/>
    </location>
</feature>
<reference evidence="6" key="3">
    <citation type="submission" date="2015-02" db="UniProtKB">
        <authorList>
            <consortium name="EnsemblProtists"/>
        </authorList>
    </citation>
    <scope>IDENTIFICATION</scope>
    <source>
        <strain evidence="6">DAOM BR144</strain>
    </source>
</reference>
<feature type="transmembrane region" description="Helical" evidence="5">
    <location>
        <begin position="212"/>
        <end position="235"/>
    </location>
</feature>
<protein>
    <submittedName>
        <fullName evidence="6">Uncharacterized protein</fullName>
    </submittedName>
</protein>
<feature type="transmembrane region" description="Helical" evidence="5">
    <location>
        <begin position="247"/>
        <end position="263"/>
    </location>
</feature>
<keyword evidence="3 5" id="KW-1133">Transmembrane helix</keyword>
<dbReference type="PANTHER" id="PTHR23291:SF50">
    <property type="entry name" value="PROTEIN LIFEGUARD 4"/>
    <property type="match status" value="1"/>
</dbReference>
<dbReference type="InParanoid" id="K3WDT1"/>
<feature type="transmembrane region" description="Helical" evidence="5">
    <location>
        <begin position="90"/>
        <end position="111"/>
    </location>
</feature>
<reference evidence="7" key="2">
    <citation type="submission" date="2010-04" db="EMBL/GenBank/DDBJ databases">
        <authorList>
            <person name="Buell R."/>
            <person name="Hamilton J."/>
            <person name="Hostetler J."/>
        </authorList>
    </citation>
    <scope>NUCLEOTIDE SEQUENCE [LARGE SCALE GENOMIC DNA]</scope>
    <source>
        <strain evidence="7">DAOM:BR144</strain>
    </source>
</reference>
<dbReference type="GO" id="GO:0016020">
    <property type="term" value="C:membrane"/>
    <property type="evidence" value="ECO:0007669"/>
    <property type="project" value="UniProtKB-SubCell"/>
</dbReference>
<evidence type="ECO:0000256" key="5">
    <source>
        <dbReference type="RuleBase" id="RU004379"/>
    </source>
</evidence>
<dbReference type="Proteomes" id="UP000019132">
    <property type="component" value="Unassembled WGS sequence"/>
</dbReference>
<accession>K3WDT1</accession>
<keyword evidence="2 5" id="KW-0812">Transmembrane</keyword>
<dbReference type="PANTHER" id="PTHR23291">
    <property type="entry name" value="BAX INHIBITOR-RELATED"/>
    <property type="match status" value="1"/>
</dbReference>
<feature type="transmembrane region" description="Helical" evidence="5">
    <location>
        <begin position="127"/>
        <end position="144"/>
    </location>
</feature>
<dbReference type="InterPro" id="IPR006214">
    <property type="entry name" value="Bax_inhibitor_1-related"/>
</dbReference>
<comment type="subcellular location">
    <subcellularLocation>
        <location evidence="1">Membrane</location>
        <topology evidence="1">Multi-pass membrane protein</topology>
    </subcellularLocation>
</comment>
<dbReference type="HOGENOM" id="CLU_075452_0_0_1"/>
<keyword evidence="4 5" id="KW-0472">Membrane</keyword>
<organism evidence="6 7">
    <name type="scientific">Globisporangium ultimum (strain ATCC 200006 / CBS 805.95 / DAOM BR144)</name>
    <name type="common">Pythium ultimum</name>
    <dbReference type="NCBI Taxonomy" id="431595"/>
    <lineage>
        <taxon>Eukaryota</taxon>
        <taxon>Sar</taxon>
        <taxon>Stramenopiles</taxon>
        <taxon>Oomycota</taxon>
        <taxon>Peronosporomycetes</taxon>
        <taxon>Pythiales</taxon>
        <taxon>Pythiaceae</taxon>
        <taxon>Globisporangium</taxon>
    </lineage>
</organism>
<evidence type="ECO:0000313" key="7">
    <source>
        <dbReference type="Proteomes" id="UP000019132"/>
    </source>
</evidence>
<dbReference type="EMBL" id="GL376603">
    <property type="status" value="NOT_ANNOTATED_CDS"/>
    <property type="molecule type" value="Genomic_DNA"/>
</dbReference>
<evidence type="ECO:0000256" key="2">
    <source>
        <dbReference type="ARBA" id="ARBA00022692"/>
    </source>
</evidence>
<evidence type="ECO:0000256" key="4">
    <source>
        <dbReference type="ARBA" id="ARBA00023136"/>
    </source>
</evidence>
<feature type="transmembrane region" description="Helical" evidence="5">
    <location>
        <begin position="151"/>
        <end position="173"/>
    </location>
</feature>
<dbReference type="AlphaFoldDB" id="K3WDT1"/>
<dbReference type="VEuPathDB" id="FungiDB:PYU1_G003118"/>
<comment type="similarity">
    <text evidence="5">Belongs to the BI1 family.</text>
</comment>
<evidence type="ECO:0000256" key="1">
    <source>
        <dbReference type="ARBA" id="ARBA00004141"/>
    </source>
</evidence>
<dbReference type="EnsemblProtists" id="PYU1_T003122">
    <property type="protein sequence ID" value="PYU1_T003122"/>
    <property type="gene ID" value="PYU1_G003118"/>
</dbReference>
<sequence length="293" mass="32537">MASFAGASSHIDFVRAASMLENGDYKPQVDASEPRNSRQDYVKRRIVLWDGPPEPRADAGGTNEPINEVELGSISRLPLPLQTAFRLKMLSIFALQLLYVWTLVGAALFYPQASDFIKDVLRDHNEYVAASIAAVLVLLVLLYFARRKFPLNWFVLLVFSTAQAIMFAALGNLFDTNLGFFNCGATFSCIVITIILSGVRIRSKVPDDEGKLFSSIWAGLIAYVVVALAAGGLFIKFGRDFVTPEGFGASLGFQFVLIMWFSIDASSMYRVMSPDEYMHGVIYFYTDMSPVEL</sequence>
<evidence type="ECO:0000256" key="3">
    <source>
        <dbReference type="ARBA" id="ARBA00022989"/>
    </source>
</evidence>
<reference evidence="7" key="1">
    <citation type="journal article" date="2010" name="Genome Biol.">
        <title>Genome sequence of the necrotrophic plant pathogen Pythium ultimum reveals original pathogenicity mechanisms and effector repertoire.</title>
        <authorList>
            <person name="Levesque C.A."/>
            <person name="Brouwer H."/>
            <person name="Cano L."/>
            <person name="Hamilton J.P."/>
            <person name="Holt C."/>
            <person name="Huitema E."/>
            <person name="Raffaele S."/>
            <person name="Robideau G.P."/>
            <person name="Thines M."/>
            <person name="Win J."/>
            <person name="Zerillo M.M."/>
            <person name="Beakes G.W."/>
            <person name="Boore J.L."/>
            <person name="Busam D."/>
            <person name="Dumas B."/>
            <person name="Ferriera S."/>
            <person name="Fuerstenberg S.I."/>
            <person name="Gachon C.M."/>
            <person name="Gaulin E."/>
            <person name="Govers F."/>
            <person name="Grenville-Briggs L."/>
            <person name="Horner N."/>
            <person name="Hostetler J."/>
            <person name="Jiang R.H."/>
            <person name="Johnson J."/>
            <person name="Krajaejun T."/>
            <person name="Lin H."/>
            <person name="Meijer H.J."/>
            <person name="Moore B."/>
            <person name="Morris P."/>
            <person name="Phuntmart V."/>
            <person name="Puiu D."/>
            <person name="Shetty J."/>
            <person name="Stajich J.E."/>
            <person name="Tripathy S."/>
            <person name="Wawra S."/>
            <person name="van West P."/>
            <person name="Whitty B.R."/>
            <person name="Coutinho P.M."/>
            <person name="Henrissat B."/>
            <person name="Martin F."/>
            <person name="Thomas P.D."/>
            <person name="Tyler B.M."/>
            <person name="De Vries R.P."/>
            <person name="Kamoun S."/>
            <person name="Yandell M."/>
            <person name="Tisserat N."/>
            <person name="Buell C.R."/>
        </authorList>
    </citation>
    <scope>NUCLEOTIDE SEQUENCE</scope>
    <source>
        <strain evidence="7">DAOM:BR144</strain>
    </source>
</reference>
<proteinExistence type="inferred from homology"/>
<dbReference type="OMA" id="SCIVITI"/>